<dbReference type="OrthoDB" id="1560290at2759"/>
<name>A0A9W7HMQ8_HIBTR</name>
<dbReference type="PANTHER" id="PTHR47874">
    <property type="entry name" value="EXPRESSED PROTEIN"/>
    <property type="match status" value="1"/>
</dbReference>
<sequence length="115" mass="13149">MDNLYLQQCHPGICGCCLINGYANVGLFHKVVSTVQLAAKFEIPENTSFYNAVISACAKTYDLMEMERVFNRMKDKQCQQNELTFSIMVDTYRKEGMNDKQLKQELLSNGCLHPQ</sequence>
<dbReference type="EMBL" id="BSYR01000017">
    <property type="protein sequence ID" value="GMI80248.1"/>
    <property type="molecule type" value="Genomic_DNA"/>
</dbReference>
<accession>A0A9W7HMQ8</accession>
<evidence type="ECO:0000313" key="5">
    <source>
        <dbReference type="Proteomes" id="UP001165190"/>
    </source>
</evidence>
<protein>
    <submittedName>
        <fullName evidence="4">Embryo defective 2750, pentatricopeptide repeat 2, pentatricopeptide repeat protein 2</fullName>
    </submittedName>
</protein>
<dbReference type="InterPro" id="IPR011990">
    <property type="entry name" value="TPR-like_helical_dom_sf"/>
</dbReference>
<dbReference type="InterPro" id="IPR044179">
    <property type="entry name" value="PPR5-like"/>
</dbReference>
<evidence type="ECO:0000256" key="1">
    <source>
        <dbReference type="ARBA" id="ARBA00007626"/>
    </source>
</evidence>
<dbReference type="Pfam" id="PF13041">
    <property type="entry name" value="PPR_2"/>
    <property type="match status" value="1"/>
</dbReference>
<dbReference type="Proteomes" id="UP001165190">
    <property type="component" value="Unassembled WGS sequence"/>
</dbReference>
<organism evidence="4 5">
    <name type="scientific">Hibiscus trionum</name>
    <name type="common">Flower of an hour</name>
    <dbReference type="NCBI Taxonomy" id="183268"/>
    <lineage>
        <taxon>Eukaryota</taxon>
        <taxon>Viridiplantae</taxon>
        <taxon>Streptophyta</taxon>
        <taxon>Embryophyta</taxon>
        <taxon>Tracheophyta</taxon>
        <taxon>Spermatophyta</taxon>
        <taxon>Magnoliopsida</taxon>
        <taxon>eudicotyledons</taxon>
        <taxon>Gunneridae</taxon>
        <taxon>Pentapetalae</taxon>
        <taxon>rosids</taxon>
        <taxon>malvids</taxon>
        <taxon>Malvales</taxon>
        <taxon>Malvaceae</taxon>
        <taxon>Malvoideae</taxon>
        <taxon>Hibiscus</taxon>
    </lineage>
</organism>
<keyword evidence="2" id="KW-0677">Repeat</keyword>
<dbReference type="PROSITE" id="PS51375">
    <property type="entry name" value="PPR"/>
    <property type="match status" value="1"/>
</dbReference>
<dbReference type="Gene3D" id="1.25.40.10">
    <property type="entry name" value="Tetratricopeptide repeat domain"/>
    <property type="match status" value="1"/>
</dbReference>
<dbReference type="AlphaFoldDB" id="A0A9W7HMQ8"/>
<dbReference type="GO" id="GO:0003729">
    <property type="term" value="F:mRNA binding"/>
    <property type="evidence" value="ECO:0007669"/>
    <property type="project" value="InterPro"/>
</dbReference>
<keyword evidence="5" id="KW-1185">Reference proteome</keyword>
<feature type="repeat" description="PPR" evidence="3">
    <location>
        <begin position="46"/>
        <end position="80"/>
    </location>
</feature>
<comment type="similarity">
    <text evidence="1">Belongs to the PPR family. P subfamily.</text>
</comment>
<dbReference type="NCBIfam" id="TIGR00756">
    <property type="entry name" value="PPR"/>
    <property type="match status" value="1"/>
</dbReference>
<proteinExistence type="inferred from homology"/>
<dbReference type="InterPro" id="IPR002885">
    <property type="entry name" value="PPR_rpt"/>
</dbReference>
<gene>
    <name evidence="4" type="ORF">HRI_001694100</name>
</gene>
<evidence type="ECO:0000313" key="4">
    <source>
        <dbReference type="EMBL" id="GMI80248.1"/>
    </source>
</evidence>
<reference evidence="4" key="1">
    <citation type="submission" date="2023-05" db="EMBL/GenBank/DDBJ databases">
        <title>Genome and transcriptome analyses reveal genes involved in the formation of fine ridges on petal epidermal cells in Hibiscus trionum.</title>
        <authorList>
            <person name="Koshimizu S."/>
            <person name="Masuda S."/>
            <person name="Ishii T."/>
            <person name="Shirasu K."/>
            <person name="Hoshino A."/>
            <person name="Arita M."/>
        </authorList>
    </citation>
    <scope>NUCLEOTIDE SEQUENCE</scope>
    <source>
        <strain evidence="4">Hamamatsu line</strain>
    </source>
</reference>
<dbReference type="PANTHER" id="PTHR47874:SF7">
    <property type="entry name" value="BNAA05G30910D PROTEIN"/>
    <property type="match status" value="1"/>
</dbReference>
<evidence type="ECO:0000256" key="3">
    <source>
        <dbReference type="PROSITE-ProRule" id="PRU00708"/>
    </source>
</evidence>
<evidence type="ECO:0000256" key="2">
    <source>
        <dbReference type="ARBA" id="ARBA00022737"/>
    </source>
</evidence>
<comment type="caution">
    <text evidence="4">The sequence shown here is derived from an EMBL/GenBank/DDBJ whole genome shotgun (WGS) entry which is preliminary data.</text>
</comment>